<dbReference type="Pfam" id="PF11915">
    <property type="entry name" value="DUF3433"/>
    <property type="match status" value="1"/>
</dbReference>
<reference evidence="2 3" key="1">
    <citation type="submission" date="2018-12" db="EMBL/GenBank/DDBJ databases">
        <title>Draft genome sequence of Xylaria grammica IHI A82.</title>
        <authorList>
            <person name="Buettner E."/>
            <person name="Kellner H."/>
        </authorList>
    </citation>
    <scope>NUCLEOTIDE SEQUENCE [LARGE SCALE GENOMIC DNA]</scope>
    <source>
        <strain evidence="2 3">IHI A82</strain>
    </source>
</reference>
<feature type="transmembrane region" description="Helical" evidence="1">
    <location>
        <begin position="923"/>
        <end position="943"/>
    </location>
</feature>
<accession>A0A439DJ70</accession>
<evidence type="ECO:0000256" key="1">
    <source>
        <dbReference type="SAM" id="Phobius"/>
    </source>
</evidence>
<keyword evidence="1" id="KW-0472">Membrane</keyword>
<dbReference type="InterPro" id="IPR021840">
    <property type="entry name" value="DUF3433"/>
</dbReference>
<evidence type="ECO:0000313" key="3">
    <source>
        <dbReference type="Proteomes" id="UP000286045"/>
    </source>
</evidence>
<keyword evidence="3" id="KW-1185">Reference proteome</keyword>
<sequence length="1033" mass="112848">MVLESKFVDSNAKLNTTGNLAWYVMTGLGSQNLTLPEGISSEYAFQSVQANLPNTILETRVTTDGLKSSLKCDVVDLSLLGAQYPDPHYTEESLNVTISSPGCNVALARLPGIAEPDAVDNSTLFARFQQVQCDTVNGDGGKRLLVLFGNLTYYTDTSRNITTYDQVKHPIFGVLNKSTQLFCLPTYMIDKIEVIHNGVEAKRIVPIQGGASRVLESVTAWDIMEAQFQAGEADFRWTVIQEYGASVNVSMVPVDIDVSMETVLKYFFPPESRATTLFDPVVLQDTAEAYYRQISAIISKESLMEPASDNVFGSITFSENRLTIHPSVAQSMVGLLGACILLTAVGFFIVPTHGFLPHSPSTFLCSISLFLYSRDLLTRFRYAGASDNNHLARWLRPSTFESGLAYDSVSGESQFCVNIDTKDGYQIERHHQFPQISSNSYHPIILHPVSRSLLCLSVVGLIISLELLLRKSNLEYGLGNVSNDDNMYRHYAWTAIPAVVFGALSITYSAVDFQIRTLAPYMALKGYVSKDIFTRLELLDMSIPVAIYHEFKFGNPWALATTVALFFASLFTTLSASLFQELSIPSTTSILLQADRSFDFSRRLYGDGTAAEISSLILEGNLSFPRSTFNDMAFPQFIPVSNLSEVDTRFNASTVSISTVVPAVRGRMDCRSYEPARIHTNITLNQTGFGVTNPLDVLIDGEDCNLDIFGNNVEIETSPLATYVGQVLRLSGEGQCSDLVYIWGKIDYDANPVVQHIDAMGCNVTFETVDVNATFIGTDLNLDFQNPPQPLIDSTAQRTNINISDSYNLNYIKTDSYMKLAKIDVSPQILDTFFATLVTSHWAVPISALGDPSASARVAAAIKFQHGIIQAQSLSQFLAPANETNVTIAEPTSPGDNDAQPRYNATVTNPAGRRRVVQDAASTHILVALLAVTLVLFIIGWAGNPGTDVLPRSPTTIASVAALIAGGNLLAYLPPRAQSLDDIAAALGGPKARFWLGWGNLPDEEGRISGGENEAGVSQFGIFVVDEEETKSK</sequence>
<dbReference type="AlphaFoldDB" id="A0A439DJ70"/>
<dbReference type="STRING" id="363999.A0A439DJ70"/>
<proteinExistence type="predicted"/>
<evidence type="ECO:0000313" key="2">
    <source>
        <dbReference type="EMBL" id="RWA14459.1"/>
    </source>
</evidence>
<keyword evidence="1" id="KW-0812">Transmembrane</keyword>
<feature type="transmembrane region" description="Helical" evidence="1">
    <location>
        <begin position="955"/>
        <end position="973"/>
    </location>
</feature>
<feature type="transmembrane region" description="Helical" evidence="1">
    <location>
        <begin position="490"/>
        <end position="511"/>
    </location>
</feature>
<keyword evidence="1" id="KW-1133">Transmembrane helix</keyword>
<dbReference type="PANTHER" id="PTHR37544">
    <property type="entry name" value="SPRAY-RELATED"/>
    <property type="match status" value="1"/>
</dbReference>
<organism evidence="2 3">
    <name type="scientific">Xylaria grammica</name>
    <dbReference type="NCBI Taxonomy" id="363999"/>
    <lineage>
        <taxon>Eukaryota</taxon>
        <taxon>Fungi</taxon>
        <taxon>Dikarya</taxon>
        <taxon>Ascomycota</taxon>
        <taxon>Pezizomycotina</taxon>
        <taxon>Sordariomycetes</taxon>
        <taxon>Xylariomycetidae</taxon>
        <taxon>Xylariales</taxon>
        <taxon>Xylariaceae</taxon>
        <taxon>Xylaria</taxon>
    </lineage>
</organism>
<comment type="caution">
    <text evidence="2">The sequence shown here is derived from an EMBL/GenBank/DDBJ whole genome shotgun (WGS) entry which is preliminary data.</text>
</comment>
<dbReference type="Proteomes" id="UP000286045">
    <property type="component" value="Unassembled WGS sequence"/>
</dbReference>
<gene>
    <name evidence="2" type="ORF">EKO27_g652</name>
</gene>
<dbReference type="PANTHER" id="PTHR37544:SF1">
    <property type="entry name" value="PHOSPHORIBOSYLAMINOIMIDAZOLE-SUCCINOCARBOXAMIDE SYNTHASE"/>
    <property type="match status" value="1"/>
</dbReference>
<feature type="transmembrane region" description="Helical" evidence="1">
    <location>
        <begin position="328"/>
        <end position="349"/>
    </location>
</feature>
<dbReference type="EMBL" id="RYZI01000008">
    <property type="protein sequence ID" value="RWA14459.1"/>
    <property type="molecule type" value="Genomic_DNA"/>
</dbReference>
<protein>
    <submittedName>
        <fullName evidence="2">Uncharacterized protein</fullName>
    </submittedName>
</protein>
<name>A0A439DJ70_9PEZI</name>
<feature type="transmembrane region" description="Helical" evidence="1">
    <location>
        <begin position="557"/>
        <end position="579"/>
    </location>
</feature>